<reference evidence="2" key="1">
    <citation type="journal article" date="2008" name="ISME J.">
        <title>Genomic patterns of recombination, clonal divergence and environment in marine microbial populations.</title>
        <authorList>
            <person name="Konstantinidis K.T."/>
            <person name="Delong E.F."/>
        </authorList>
    </citation>
    <scope>NUCLEOTIDE SEQUENCE</scope>
</reference>
<dbReference type="AlphaFoldDB" id="B3T4H2"/>
<proteinExistence type="predicted"/>
<accession>B3T4H2</accession>
<evidence type="ECO:0000256" key="1">
    <source>
        <dbReference type="SAM" id="MobiDB-lite"/>
    </source>
</evidence>
<protein>
    <submittedName>
        <fullName evidence="2">Uncharacterized protein</fullName>
    </submittedName>
</protein>
<feature type="region of interest" description="Disordered" evidence="1">
    <location>
        <begin position="1"/>
        <end position="21"/>
    </location>
</feature>
<evidence type="ECO:0000313" key="2">
    <source>
        <dbReference type="EMBL" id="ABZ07481.1"/>
    </source>
</evidence>
<dbReference type="EMBL" id="EU016601">
    <property type="protein sequence ID" value="ABZ07481.1"/>
    <property type="molecule type" value="Genomic_DNA"/>
</dbReference>
<sequence length="254" mass="28860">MAKKCIGVREDSGEPCPRPASGDSDFCWVHKQQERDMKILYLQDDVYHCPDDGQKLLYVPRRKEHACRMCQGVLQSAKAMDQVVLESILALPEVIEEGLAVECPTCSTDSDLSDGEVPLSNFAAEWQLTVGGKYTFSTYYGVSKIGHCKVCGCTWFPGPPEFDAAGKKIRKLRRFEWTRRLALGGRGGFLGFGEGDRIFSKRWQSSLREERKSVEAMRCQHVDSNGKRCNKSKADEQKWKSKKTSDYCYRHRPN</sequence>
<name>B3T4H2_9ZZZZ</name>
<organism evidence="2">
    <name type="scientific">uncultured marine microorganism HF4000_ANIW137G21</name>
    <dbReference type="NCBI Taxonomy" id="455530"/>
    <lineage>
        <taxon>unclassified sequences</taxon>
        <taxon>environmental samples</taxon>
    </lineage>
</organism>
<gene>
    <name evidence="2" type="ORF">ALOHA_HF4000ANIW137G21ctg1g9</name>
</gene>